<dbReference type="GeneID" id="7038653"/>
<sequence length="129" mass="14964">MNSALVKLRDEALKIIMGESLFDAKVVNDLINQKENELRELEESINKAKLDLESKKVELSEMEELQRYIPVWREVFEKASVEKKKMMLSTVIDKIVVFIDRVEITFKISLNRFLVNKGSHSNNDALPLN</sequence>
<proteinExistence type="predicted"/>
<evidence type="ECO:0000313" key="3">
    <source>
        <dbReference type="Proteomes" id="UP000000742"/>
    </source>
</evidence>
<dbReference type="AlphaFoldDB" id="B7GEU0"/>
<evidence type="ECO:0000256" key="1">
    <source>
        <dbReference type="SAM" id="Coils"/>
    </source>
</evidence>
<feature type="coiled-coil region" evidence="1">
    <location>
        <begin position="24"/>
        <end position="65"/>
    </location>
</feature>
<name>B7GEU0_ANOFW</name>
<evidence type="ECO:0000313" key="2">
    <source>
        <dbReference type="EMBL" id="ACJ34738.1"/>
    </source>
</evidence>
<dbReference type="KEGG" id="afl:Aflv_2381"/>
<dbReference type="Proteomes" id="UP000000742">
    <property type="component" value="Chromosome"/>
</dbReference>
<dbReference type="EMBL" id="CP000922">
    <property type="protein sequence ID" value="ACJ34738.1"/>
    <property type="molecule type" value="Genomic_DNA"/>
</dbReference>
<organism evidence="2 3">
    <name type="scientific">Anoxybacillus flavithermus (strain DSM 21510 / WK1)</name>
    <dbReference type="NCBI Taxonomy" id="491915"/>
    <lineage>
        <taxon>Bacteria</taxon>
        <taxon>Bacillati</taxon>
        <taxon>Bacillota</taxon>
        <taxon>Bacilli</taxon>
        <taxon>Bacillales</taxon>
        <taxon>Anoxybacillaceae</taxon>
        <taxon>Anoxybacillus</taxon>
    </lineage>
</organism>
<accession>B7GEU0</accession>
<keyword evidence="1" id="KW-0175">Coiled coil</keyword>
<dbReference type="RefSeq" id="WP_012575906.1">
    <property type="nucleotide sequence ID" value="NC_011567.1"/>
</dbReference>
<protein>
    <submittedName>
        <fullName evidence="2">Uncharacterized protein</fullName>
    </submittedName>
</protein>
<reference evidence="2 3" key="1">
    <citation type="journal article" date="2008" name="Genome Biol.">
        <title>Encapsulated in silica: genome, proteome and physiology of the thermophilic bacterium Anoxybacillus flavithermus WK1.</title>
        <authorList>
            <person name="Saw J.H."/>
            <person name="Mountain B.W."/>
            <person name="Feng L."/>
            <person name="Omelchenko M.V."/>
            <person name="Hou S."/>
            <person name="Saito J.A."/>
            <person name="Stott M.B."/>
            <person name="Li D."/>
            <person name="Zhao G."/>
            <person name="Wu J."/>
            <person name="Galperin M.Y."/>
            <person name="Koonin E.V."/>
            <person name="Makarova K.S."/>
            <person name="Wolf Y.I."/>
            <person name="Rigden D.J."/>
            <person name="Dunfield P.F."/>
            <person name="Wang L."/>
            <person name="Alam M."/>
        </authorList>
    </citation>
    <scope>NUCLEOTIDE SEQUENCE [LARGE SCALE GENOMIC DNA]</scope>
    <source>
        <strain evidence="3">DSM 21510 / WK1</strain>
    </source>
</reference>
<dbReference type="HOGENOM" id="CLU_1944232_0_0_9"/>
<dbReference type="eggNOG" id="ENOG502ZWD8">
    <property type="taxonomic scope" value="Bacteria"/>
</dbReference>
<gene>
    <name evidence="2" type="ordered locus">Aflv_2381</name>
</gene>